<dbReference type="EMBL" id="JAPMLT010000003">
    <property type="protein sequence ID" value="MCX7570045.1"/>
    <property type="molecule type" value="Genomic_DNA"/>
</dbReference>
<dbReference type="Pfam" id="PF00496">
    <property type="entry name" value="SBP_bac_5"/>
    <property type="match status" value="1"/>
</dbReference>
<keyword evidence="3" id="KW-0813">Transport</keyword>
<dbReference type="InterPro" id="IPR000914">
    <property type="entry name" value="SBP_5_dom"/>
</dbReference>
<evidence type="ECO:0000259" key="5">
    <source>
        <dbReference type="Pfam" id="PF00496"/>
    </source>
</evidence>
<evidence type="ECO:0000256" key="3">
    <source>
        <dbReference type="ARBA" id="ARBA00022448"/>
    </source>
</evidence>
<gene>
    <name evidence="6" type="ORF">OS242_08715</name>
</gene>
<dbReference type="InterPro" id="IPR030678">
    <property type="entry name" value="Peptide/Ni-bd"/>
</dbReference>
<dbReference type="Gene3D" id="3.10.105.10">
    <property type="entry name" value="Dipeptide-binding Protein, Domain 3"/>
    <property type="match status" value="1"/>
</dbReference>
<organism evidence="6 7">
    <name type="scientific">Tumebacillus lacus</name>
    <dbReference type="NCBI Taxonomy" id="2995335"/>
    <lineage>
        <taxon>Bacteria</taxon>
        <taxon>Bacillati</taxon>
        <taxon>Bacillota</taxon>
        <taxon>Bacilli</taxon>
        <taxon>Bacillales</taxon>
        <taxon>Alicyclobacillaceae</taxon>
        <taxon>Tumebacillus</taxon>
    </lineage>
</organism>
<dbReference type="InterPro" id="IPR039424">
    <property type="entry name" value="SBP_5"/>
</dbReference>
<proteinExistence type="inferred from homology"/>
<name>A0ABT3WZG3_9BACL</name>
<sequence length="488" mass="54412">MSSSDRIRFALDTEPFRFHPTADVNFAEYHVMRALYDTLLEVDSAMEVQPHLAERWEQESPTAYRFHLRAGVSFQDGVRLTAHDAVWSLNRLRGNDSAQSSALSFVEDVEAVDELTFRVRLHKPHAPFLASLASNAGMIFSTRNIVVPDEGAGEPLTVPVGTGPFCFVAKTPSAVQLARYDGYWGRDESGTALPYAAGLELPWYENGTQMLAALEQGELTVINEVPYARVPELRERQDLAFDAIASHGYNGVRLNCARPPFDSKPLRQAFAAAVDRERMLAEVNLGVGYAMHGPIPPASFAYDGEYRPFTGDREQVRARLLEAGCPDGYSFTILIPTEQMRKMVSYMGDQLRACGIEMKIEVRPMSDLYDALQSGDYDALFLGASGGTDPDEVLYPLFHSAGSQNRMSYANPELDAVLERCRVEADRDTRILLYRAAQQIIVEDSPFIFTRSGLSIIAKQKGVHGLDPHPDLGIRWQRIRLPDGETER</sequence>
<evidence type="ECO:0000256" key="4">
    <source>
        <dbReference type="ARBA" id="ARBA00022729"/>
    </source>
</evidence>
<dbReference type="RefSeq" id="WP_267151288.1">
    <property type="nucleotide sequence ID" value="NZ_JAPMLT010000003.1"/>
</dbReference>
<reference evidence="6 7" key="1">
    <citation type="submission" date="2022-11" db="EMBL/GenBank/DDBJ databases">
        <title>Study of microbial diversity in lake waters.</title>
        <authorList>
            <person name="Zhang J."/>
        </authorList>
    </citation>
    <scope>NUCLEOTIDE SEQUENCE [LARGE SCALE GENOMIC DNA]</scope>
    <source>
        <strain evidence="6 7">DT12</strain>
    </source>
</reference>
<protein>
    <submittedName>
        <fullName evidence="6">ABC transporter substrate-binding protein</fullName>
    </submittedName>
</protein>
<evidence type="ECO:0000313" key="7">
    <source>
        <dbReference type="Proteomes" id="UP001208017"/>
    </source>
</evidence>
<dbReference type="PANTHER" id="PTHR30290:SF10">
    <property type="entry name" value="PERIPLASMIC OLIGOPEPTIDE-BINDING PROTEIN-RELATED"/>
    <property type="match status" value="1"/>
</dbReference>
<dbReference type="SUPFAM" id="SSF53850">
    <property type="entry name" value="Periplasmic binding protein-like II"/>
    <property type="match status" value="1"/>
</dbReference>
<accession>A0ABT3WZG3</accession>
<dbReference type="Gene3D" id="3.40.190.10">
    <property type="entry name" value="Periplasmic binding protein-like II"/>
    <property type="match status" value="1"/>
</dbReference>
<comment type="subcellular location">
    <subcellularLocation>
        <location evidence="1">Cell envelope</location>
    </subcellularLocation>
</comment>
<dbReference type="PIRSF" id="PIRSF002741">
    <property type="entry name" value="MppA"/>
    <property type="match status" value="1"/>
</dbReference>
<comment type="caution">
    <text evidence="6">The sequence shown here is derived from an EMBL/GenBank/DDBJ whole genome shotgun (WGS) entry which is preliminary data.</text>
</comment>
<dbReference type="PANTHER" id="PTHR30290">
    <property type="entry name" value="PERIPLASMIC BINDING COMPONENT OF ABC TRANSPORTER"/>
    <property type="match status" value="1"/>
</dbReference>
<keyword evidence="7" id="KW-1185">Reference proteome</keyword>
<dbReference type="CDD" id="cd00995">
    <property type="entry name" value="PBP2_NikA_DppA_OppA_like"/>
    <property type="match status" value="1"/>
</dbReference>
<dbReference type="Proteomes" id="UP001208017">
    <property type="component" value="Unassembled WGS sequence"/>
</dbReference>
<evidence type="ECO:0000313" key="6">
    <source>
        <dbReference type="EMBL" id="MCX7570045.1"/>
    </source>
</evidence>
<feature type="domain" description="Solute-binding protein family 5" evidence="5">
    <location>
        <begin position="47"/>
        <end position="404"/>
    </location>
</feature>
<comment type="similarity">
    <text evidence="2">Belongs to the bacterial solute-binding protein 5 family.</text>
</comment>
<evidence type="ECO:0000256" key="1">
    <source>
        <dbReference type="ARBA" id="ARBA00004196"/>
    </source>
</evidence>
<evidence type="ECO:0000256" key="2">
    <source>
        <dbReference type="ARBA" id="ARBA00005695"/>
    </source>
</evidence>
<keyword evidence="4" id="KW-0732">Signal</keyword>